<evidence type="ECO:0000256" key="1">
    <source>
        <dbReference type="ARBA" id="ARBA00005254"/>
    </source>
</evidence>
<dbReference type="SUPFAM" id="SSF52096">
    <property type="entry name" value="ClpP/crotonase"/>
    <property type="match status" value="1"/>
</dbReference>
<proteinExistence type="inferred from homology"/>
<dbReference type="Gene3D" id="3.90.226.10">
    <property type="entry name" value="2-enoyl-CoA Hydratase, Chain A, domain 1"/>
    <property type="match status" value="1"/>
</dbReference>
<reference evidence="2" key="1">
    <citation type="journal article" date="2014" name="Front. Microbiol.">
        <title>High frequency of phylogenetically diverse reductive dehalogenase-homologous genes in deep subseafloor sedimentary metagenomes.</title>
        <authorList>
            <person name="Kawai M."/>
            <person name="Futagami T."/>
            <person name="Toyoda A."/>
            <person name="Takaki Y."/>
            <person name="Nishi S."/>
            <person name="Hori S."/>
            <person name="Arai W."/>
            <person name="Tsubouchi T."/>
            <person name="Morono Y."/>
            <person name="Uchiyama I."/>
            <person name="Ito T."/>
            <person name="Fujiyama A."/>
            <person name="Inagaki F."/>
            <person name="Takami H."/>
        </authorList>
    </citation>
    <scope>NUCLEOTIDE SEQUENCE</scope>
    <source>
        <strain evidence="2">Expedition CK06-06</strain>
    </source>
</reference>
<accession>X1M2F7</accession>
<comment type="similarity">
    <text evidence="1">Belongs to the enoyl-CoA hydratase/isomerase family.</text>
</comment>
<dbReference type="InterPro" id="IPR051053">
    <property type="entry name" value="ECH/Chromodomain_protein"/>
</dbReference>
<dbReference type="Pfam" id="PF00378">
    <property type="entry name" value="ECH_1"/>
    <property type="match status" value="1"/>
</dbReference>
<sequence length="234" mass="26658">MDIKDFKDILFEKEANGIVTITLNRPERKNALSALSLLELWYAIDIAEKDKEIKVIILTGCEEANAFCSGGYFSKDMFKEIPSEYIKEINLRDMASKKLCLKFWNFSKPVITAINGLAVGGGFTLPLVCSDLVYISEDAWIAFFFIKRAVMPDFATTFLLPLIIGFQRAKELFYFGEKLTARQAYDLNIGINKVLPKKELIPYVRKQALRLIPSMGPSLSIKLMKKTMHAYFKI</sequence>
<dbReference type="InterPro" id="IPR001753">
    <property type="entry name" value="Enoyl-CoA_hydra/iso"/>
</dbReference>
<protein>
    <recommendedName>
        <fullName evidence="3">Enoyl-CoA hydratase</fullName>
    </recommendedName>
</protein>
<dbReference type="EMBL" id="BARV01006158">
    <property type="protein sequence ID" value="GAI08855.1"/>
    <property type="molecule type" value="Genomic_DNA"/>
</dbReference>
<gene>
    <name evidence="2" type="ORF">S06H3_12591</name>
</gene>
<dbReference type="CDD" id="cd06558">
    <property type="entry name" value="crotonase-like"/>
    <property type="match status" value="1"/>
</dbReference>
<feature type="non-terminal residue" evidence="2">
    <location>
        <position position="234"/>
    </location>
</feature>
<dbReference type="PANTHER" id="PTHR43684">
    <property type="match status" value="1"/>
</dbReference>
<evidence type="ECO:0008006" key="3">
    <source>
        <dbReference type="Google" id="ProtNLM"/>
    </source>
</evidence>
<name>X1M2F7_9ZZZZ</name>
<comment type="caution">
    <text evidence="2">The sequence shown here is derived from an EMBL/GenBank/DDBJ whole genome shotgun (WGS) entry which is preliminary data.</text>
</comment>
<dbReference type="PANTHER" id="PTHR43684:SF4">
    <property type="entry name" value="ENOYL-COA HYDRATASE_ISOMERASE FAMILY PROTEIN (AFU_ORTHOLOGUE AFUA_1G01890)"/>
    <property type="match status" value="1"/>
</dbReference>
<organism evidence="2">
    <name type="scientific">marine sediment metagenome</name>
    <dbReference type="NCBI Taxonomy" id="412755"/>
    <lineage>
        <taxon>unclassified sequences</taxon>
        <taxon>metagenomes</taxon>
        <taxon>ecological metagenomes</taxon>
    </lineage>
</organism>
<dbReference type="InterPro" id="IPR029045">
    <property type="entry name" value="ClpP/crotonase-like_dom_sf"/>
</dbReference>
<evidence type="ECO:0000313" key="2">
    <source>
        <dbReference type="EMBL" id="GAI08855.1"/>
    </source>
</evidence>
<dbReference type="AlphaFoldDB" id="X1M2F7"/>